<dbReference type="EMBL" id="WHVL01000001">
    <property type="protein sequence ID" value="MCB8887936.1"/>
    <property type="molecule type" value="Genomic_DNA"/>
</dbReference>
<proteinExistence type="predicted"/>
<name>A0ABS8DNT2_9GAMM</name>
<accession>A0ABS8DNT2</accession>
<dbReference type="Pfam" id="PF20090">
    <property type="entry name" value="DUF6482"/>
    <property type="match status" value="1"/>
</dbReference>
<gene>
    <name evidence="1" type="ORF">GEV37_02175</name>
</gene>
<sequence length="104" mass="11558">MKFDRFKQLTADAAIKELHIESHEGDVFVLRAVTQSGEEDVLEDAHGQPLRPQSLGDARKMLIDAGGLEELPLFLVQQVPYDEMIGLDARQEAHKTPLTLHAGL</sequence>
<keyword evidence="2" id="KW-1185">Reference proteome</keyword>
<organism evidence="1 2">
    <name type="scientific">Vreelandella malpeensis</name>
    <dbReference type="NCBI Taxonomy" id="1172368"/>
    <lineage>
        <taxon>Bacteria</taxon>
        <taxon>Pseudomonadati</taxon>
        <taxon>Pseudomonadota</taxon>
        <taxon>Gammaproteobacteria</taxon>
        <taxon>Oceanospirillales</taxon>
        <taxon>Halomonadaceae</taxon>
        <taxon>Vreelandella</taxon>
    </lineage>
</organism>
<protein>
    <submittedName>
        <fullName evidence="1">Metal ABC transporter ATPase</fullName>
    </submittedName>
</protein>
<dbReference type="Proteomes" id="UP001319882">
    <property type="component" value="Unassembled WGS sequence"/>
</dbReference>
<comment type="caution">
    <text evidence="1">The sequence shown here is derived from an EMBL/GenBank/DDBJ whole genome shotgun (WGS) entry which is preliminary data.</text>
</comment>
<evidence type="ECO:0000313" key="1">
    <source>
        <dbReference type="EMBL" id="MCB8887936.1"/>
    </source>
</evidence>
<dbReference type="InterPro" id="IPR045508">
    <property type="entry name" value="DUF6482"/>
</dbReference>
<evidence type="ECO:0000313" key="2">
    <source>
        <dbReference type="Proteomes" id="UP001319882"/>
    </source>
</evidence>
<reference evidence="1 2" key="1">
    <citation type="journal article" date="2021" name="Sci. Rep.">
        <title>Genome analysis of a halophilic bacterium Halomonas malpeensis YU-PRIM-29(T) reveals its exopolysaccharide and pigment producing capabilities.</title>
        <authorList>
            <person name="Athmika"/>
            <person name="Ghate S.D."/>
            <person name="Arun A.B."/>
            <person name="Rao S.S."/>
            <person name="Kumar S.T.A."/>
            <person name="Kandiyil M.K."/>
            <person name="Saptami K."/>
            <person name="Rekha P.D."/>
        </authorList>
    </citation>
    <scope>NUCLEOTIDE SEQUENCE [LARGE SCALE GENOMIC DNA]</scope>
    <source>
        <strain evidence="2">prim 29</strain>
    </source>
</reference>
<dbReference type="RefSeq" id="WP_227388534.1">
    <property type="nucleotide sequence ID" value="NZ_JBHSCJ010000003.1"/>
</dbReference>